<dbReference type="InterPro" id="IPR016169">
    <property type="entry name" value="FAD-bd_PCMH_sub2"/>
</dbReference>
<dbReference type="InterPro" id="IPR016166">
    <property type="entry name" value="FAD-bd_PCMH"/>
</dbReference>
<dbReference type="Pfam" id="PF01565">
    <property type="entry name" value="FAD_binding_4"/>
    <property type="match status" value="1"/>
</dbReference>
<dbReference type="GO" id="GO:0080049">
    <property type="term" value="F:L-gulono-1,4-lactone dehydrogenase activity"/>
    <property type="evidence" value="ECO:0007669"/>
    <property type="project" value="TreeGrafter"/>
</dbReference>
<keyword evidence="1" id="KW-0560">Oxidoreductase</keyword>
<dbReference type="Gene3D" id="3.30.43.10">
    <property type="entry name" value="Uridine Diphospho-n-acetylenolpyruvylglucosamine Reductase, domain 2"/>
    <property type="match status" value="1"/>
</dbReference>
<dbReference type="Pfam" id="PF04030">
    <property type="entry name" value="ALO"/>
    <property type="match status" value="1"/>
</dbReference>
<evidence type="ECO:0000256" key="1">
    <source>
        <dbReference type="ARBA" id="ARBA00023002"/>
    </source>
</evidence>
<dbReference type="InterPro" id="IPR036318">
    <property type="entry name" value="FAD-bd_PCMH-like_sf"/>
</dbReference>
<dbReference type="PROSITE" id="PS51387">
    <property type="entry name" value="FAD_PCMH"/>
    <property type="match status" value="1"/>
</dbReference>
<dbReference type="Gene3D" id="3.30.70.2520">
    <property type="match status" value="1"/>
</dbReference>
<dbReference type="InterPro" id="IPR007173">
    <property type="entry name" value="ALO_C"/>
</dbReference>
<dbReference type="InterPro" id="IPR010031">
    <property type="entry name" value="FAD_lactone_oxidase-like"/>
</dbReference>
<proteinExistence type="predicted"/>
<dbReference type="RefSeq" id="WP_143907775.1">
    <property type="nucleotide sequence ID" value="NZ_CP041765.1"/>
</dbReference>
<protein>
    <submittedName>
        <fullName evidence="3">FAD-binding protein</fullName>
    </submittedName>
</protein>
<dbReference type="Proteomes" id="UP000317344">
    <property type="component" value="Chromosome"/>
</dbReference>
<evidence type="ECO:0000259" key="2">
    <source>
        <dbReference type="PROSITE" id="PS51387"/>
    </source>
</evidence>
<dbReference type="KEGG" id="toy:FO059_07835"/>
<dbReference type="InterPro" id="IPR006094">
    <property type="entry name" value="Oxid_FAD_bind_N"/>
</dbReference>
<dbReference type="SUPFAM" id="SSF56176">
    <property type="entry name" value="FAD-binding/transporter-associated domain-like"/>
    <property type="match status" value="1"/>
</dbReference>
<name>A0A516X2E7_9ACTN</name>
<dbReference type="AlphaFoldDB" id="A0A516X2E7"/>
<reference evidence="3 4" key="2">
    <citation type="submission" date="2019-07" db="EMBL/GenBank/DDBJ databases">
        <authorList>
            <person name="Huang Y."/>
        </authorList>
    </citation>
    <scope>NUCLEOTIDE SEQUENCE [LARGE SCALE GENOMIC DNA]</scope>
    <source>
        <strain evidence="3 4">HY188</strain>
    </source>
</reference>
<accession>A0A516X2E7</accession>
<gene>
    <name evidence="3" type="ORF">FO059_07835</name>
</gene>
<dbReference type="GO" id="GO:0071949">
    <property type="term" value="F:FAD binding"/>
    <property type="evidence" value="ECO:0007669"/>
    <property type="project" value="InterPro"/>
</dbReference>
<dbReference type="InterPro" id="IPR016171">
    <property type="entry name" value="Vanillyl_alc_oxidase_C-sub2"/>
</dbReference>
<dbReference type="Gene3D" id="3.30.465.10">
    <property type="match status" value="1"/>
</dbReference>
<dbReference type="EMBL" id="CP041765">
    <property type="protein sequence ID" value="QDQ97258.1"/>
    <property type="molecule type" value="Genomic_DNA"/>
</dbReference>
<dbReference type="InterPro" id="IPR016167">
    <property type="entry name" value="FAD-bd_PCMH_sub1"/>
</dbReference>
<organism evidence="3 4">
    <name type="scientific">Tomitella fengzijianii</name>
    <dbReference type="NCBI Taxonomy" id="2597660"/>
    <lineage>
        <taxon>Bacteria</taxon>
        <taxon>Bacillati</taxon>
        <taxon>Actinomycetota</taxon>
        <taxon>Actinomycetes</taxon>
        <taxon>Mycobacteriales</taxon>
        <taxon>Tomitella</taxon>
    </lineage>
</organism>
<dbReference type="OrthoDB" id="9800184at2"/>
<dbReference type="NCBIfam" id="TIGR01679">
    <property type="entry name" value="bact_FAD_ox"/>
    <property type="match status" value="1"/>
</dbReference>
<dbReference type="PANTHER" id="PTHR43762:SF1">
    <property type="entry name" value="D-ARABINONO-1,4-LACTONE OXIDASE"/>
    <property type="match status" value="1"/>
</dbReference>
<evidence type="ECO:0000313" key="3">
    <source>
        <dbReference type="EMBL" id="QDQ97258.1"/>
    </source>
</evidence>
<feature type="domain" description="FAD-binding PCMH-type" evidence="2">
    <location>
        <begin position="13"/>
        <end position="185"/>
    </location>
</feature>
<dbReference type="PANTHER" id="PTHR43762">
    <property type="entry name" value="L-GULONOLACTONE OXIDASE"/>
    <property type="match status" value="1"/>
</dbReference>
<reference evidence="3 4" key="1">
    <citation type="submission" date="2019-07" db="EMBL/GenBank/DDBJ databases">
        <title>Tomitella cavernea sp. nov., an actinomycete isolated from soil.</title>
        <authorList>
            <person name="Cheng J."/>
        </authorList>
    </citation>
    <scope>NUCLEOTIDE SEQUENCE [LARGE SCALE GENOMIC DNA]</scope>
    <source>
        <strain evidence="3 4">HY188</strain>
    </source>
</reference>
<evidence type="ECO:0000313" key="4">
    <source>
        <dbReference type="Proteomes" id="UP000317344"/>
    </source>
</evidence>
<dbReference type="PIRSF" id="PIRSF000136">
    <property type="entry name" value="LGO_GLO"/>
    <property type="match status" value="1"/>
</dbReference>
<keyword evidence="4" id="KW-1185">Reference proteome</keyword>
<dbReference type="Gene3D" id="1.10.45.10">
    <property type="entry name" value="Vanillyl-alcohol Oxidase, Chain A, domain 4"/>
    <property type="match status" value="1"/>
</dbReference>
<dbReference type="GO" id="GO:0003885">
    <property type="term" value="F:D-arabinono-1,4-lactone oxidase activity"/>
    <property type="evidence" value="ECO:0007669"/>
    <property type="project" value="InterPro"/>
</dbReference>
<sequence>MTGTTWRNWADCARAEPQVVAHPADADEVARLVRQASSSGVPVKAVGAGHSFTPVAVTDGMHIHLDRLTGIESVVPTATGAHVTVRAGTRLDRLNELLWSLGLSMINLGDIDVQTLAGAIATGTHGTGAAFGGLATQVVGLEIITAAGDTVACSAEHNPTLFQAARLSLGALGVLTKMTIDCRNAYVMHAEERPEPLDDVLSDLDRIRAAIDHFEFYWWPHTRRVLTKRNTRLPGSTPLRPVGRVRGYIDDELLSNTVFGAINAVSTHVPAVIPHANAAAARLLSAREYTDAAHHVFASSRRVRFREMEYAIPVAELPGVLERIDRLLTDGGHRIGFPIEVRFAAADDVWLSTAHGRDTAYVAVHVYWKQDHRQYFRAVEEIARSVDGRPHWGKLHRRAAPDLRPAYPRFDDFVAARDEYDPDRVFGNDYLTRVLG</sequence>
<dbReference type="GO" id="GO:0016020">
    <property type="term" value="C:membrane"/>
    <property type="evidence" value="ECO:0007669"/>
    <property type="project" value="InterPro"/>
</dbReference>